<dbReference type="Pfam" id="PF15919">
    <property type="entry name" value="HicB_lk_antitox"/>
    <property type="match status" value="1"/>
</dbReference>
<reference evidence="2 3" key="1">
    <citation type="journal article" date="2021" name="ISME Commun">
        <title>Automated analysis of genomic sequences facilitates high-throughput and comprehensive description of bacteria.</title>
        <authorList>
            <person name="Hitch T.C.A."/>
        </authorList>
    </citation>
    <scope>NUCLEOTIDE SEQUENCE [LARGE SCALE GENOMIC DNA]</scope>
    <source>
        <strain evidence="3">f_CCE</strain>
    </source>
</reference>
<name>A0ABT2UW42_9FIRM</name>
<feature type="domain" description="HicB-like antitoxin of toxin-antitoxin system" evidence="1">
    <location>
        <begin position="5"/>
        <end position="106"/>
    </location>
</feature>
<dbReference type="InterPro" id="IPR035069">
    <property type="entry name" value="TTHA1013/TTHA0281-like"/>
</dbReference>
<dbReference type="RefSeq" id="WP_158357592.1">
    <property type="nucleotide sequence ID" value="NZ_JAOQJF010000004.1"/>
</dbReference>
<dbReference type="Gene3D" id="3.30.160.250">
    <property type="match status" value="1"/>
</dbReference>
<dbReference type="PANTHER" id="PTHR34504">
    <property type="entry name" value="ANTITOXIN HICB"/>
    <property type="match status" value="1"/>
</dbReference>
<dbReference type="Proteomes" id="UP001652395">
    <property type="component" value="Unassembled WGS sequence"/>
</dbReference>
<dbReference type="PANTHER" id="PTHR34504:SF2">
    <property type="entry name" value="UPF0150 PROTEIN SSL0259"/>
    <property type="match status" value="1"/>
</dbReference>
<comment type="caution">
    <text evidence="2">The sequence shown here is derived from an EMBL/GenBank/DDBJ whole genome shotgun (WGS) entry which is preliminary data.</text>
</comment>
<proteinExistence type="predicted"/>
<dbReference type="InterPro" id="IPR051404">
    <property type="entry name" value="TA_system_antitoxin"/>
</dbReference>
<evidence type="ECO:0000313" key="3">
    <source>
        <dbReference type="Proteomes" id="UP001652395"/>
    </source>
</evidence>
<dbReference type="SUPFAM" id="SSF143100">
    <property type="entry name" value="TTHA1013/TTHA0281-like"/>
    <property type="match status" value="1"/>
</dbReference>
<dbReference type="InterPro" id="IPR031807">
    <property type="entry name" value="HicB-like"/>
</dbReference>
<keyword evidence="3" id="KW-1185">Reference proteome</keyword>
<organism evidence="2 3">
    <name type="scientific">Alitiscatomonas aceti</name>
    <dbReference type="NCBI Taxonomy" id="2981724"/>
    <lineage>
        <taxon>Bacteria</taxon>
        <taxon>Bacillati</taxon>
        <taxon>Bacillota</taxon>
        <taxon>Clostridia</taxon>
        <taxon>Lachnospirales</taxon>
        <taxon>Lachnospiraceae</taxon>
        <taxon>Alitiscatomonas</taxon>
    </lineage>
</organism>
<sequence length="128" mass="13792">MLYAYTAVITESDGIFYAKVPDIDGCITTGNSLPEAISLITDALNLCLVGLEDEDICPKPPTSQADIPHTPDDILTIIQADTILYRARTDTKAVRKNVSLPAWMAGLADKRGINCSKVLQDALLTVLS</sequence>
<evidence type="ECO:0000313" key="2">
    <source>
        <dbReference type="EMBL" id="MCU6798869.1"/>
    </source>
</evidence>
<dbReference type="EMBL" id="JAOQJF010000004">
    <property type="protein sequence ID" value="MCU6798869.1"/>
    <property type="molecule type" value="Genomic_DNA"/>
</dbReference>
<gene>
    <name evidence="2" type="ORF">OCV69_02785</name>
</gene>
<evidence type="ECO:0000259" key="1">
    <source>
        <dbReference type="Pfam" id="PF15919"/>
    </source>
</evidence>
<protein>
    <submittedName>
        <fullName evidence="2">Type II toxin-antitoxin system HicB family antitoxin</fullName>
    </submittedName>
</protein>
<accession>A0ABT2UW42</accession>